<dbReference type="WBParaSite" id="HNAJ_0001240301-mRNA-1">
    <property type="protein sequence ID" value="HNAJ_0001240301-mRNA-1"/>
    <property type="gene ID" value="HNAJ_0001240301"/>
</dbReference>
<evidence type="ECO:0000256" key="1">
    <source>
        <dbReference type="SAM" id="MobiDB-lite"/>
    </source>
</evidence>
<feature type="compositionally biased region" description="Low complexity" evidence="1">
    <location>
        <begin position="250"/>
        <end position="290"/>
    </location>
</feature>
<dbReference type="PROSITE" id="PS51745">
    <property type="entry name" value="PB1"/>
    <property type="match status" value="1"/>
</dbReference>
<dbReference type="Gene3D" id="3.10.20.90">
    <property type="entry name" value="Phosphatidylinositol 3-kinase Catalytic Subunit, Chain A, domain 1"/>
    <property type="match status" value="1"/>
</dbReference>
<sequence>MKTDDLGGKLVIKVQLGDDLRRILIHNEELTLDELVLMLQRVFKPQLDNLESFTIKYKDEDDEYITIAEEFDLSYAIHSNKTLRLKIFVPHTDQSCVESIKAVAPSHSSADTTSIVSQINRIHDEIKQLAGKFEEFFFNFKDESRPCPHESAKPSSTTEPPSNTLSDAEPPKLNSFTPKPLESVVPAFAPHKPADLAPSSHPIPLSNPSSTLDSFISSNLSGPSGGQHSMAPTSAASAQPPILPTATSLATNSPAPQNPSASAPQPQQPALLPTAYLPQQSGGPSSLLGQGPPPRPAFMGGPMPPPQQQYGGMPQPPFLHQPRPISTVSNTPSQQLMGGQIQGPPPPPMPPSISMMSQPPQLSMSGISSSGMMPPPPAMSMSGVNIGNMVPPPPPMGAGVNRFPPAVPSGGGMIPPPPPPMGGMGPRAPPQPQAPLQLGGPPMCGGAYDQRPM</sequence>
<feature type="compositionally biased region" description="Pro residues" evidence="1">
    <location>
        <begin position="291"/>
        <end position="307"/>
    </location>
</feature>
<feature type="compositionally biased region" description="Polar residues" evidence="1">
    <location>
        <begin position="153"/>
        <end position="166"/>
    </location>
</feature>
<dbReference type="GO" id="GO:0070971">
    <property type="term" value="C:endoplasmic reticulum exit site"/>
    <property type="evidence" value="ECO:0007669"/>
    <property type="project" value="TreeGrafter"/>
</dbReference>
<dbReference type="PANTHER" id="PTHR15335">
    <property type="entry name" value="PROTEIN TFG"/>
    <property type="match status" value="1"/>
</dbReference>
<reference evidence="3 4" key="2">
    <citation type="submission" date="2018-11" db="EMBL/GenBank/DDBJ databases">
        <authorList>
            <consortium name="Pathogen Informatics"/>
        </authorList>
    </citation>
    <scope>NUCLEOTIDE SEQUENCE [LARGE SCALE GENOMIC DNA]</scope>
</reference>
<dbReference type="GO" id="GO:0042802">
    <property type="term" value="F:identical protein binding"/>
    <property type="evidence" value="ECO:0007669"/>
    <property type="project" value="InterPro"/>
</dbReference>
<dbReference type="InterPro" id="IPR033512">
    <property type="entry name" value="TFG"/>
</dbReference>
<dbReference type="PANTHER" id="PTHR15335:SF7">
    <property type="entry name" value="PROTEIN TFG"/>
    <property type="match status" value="1"/>
</dbReference>
<evidence type="ECO:0000259" key="2">
    <source>
        <dbReference type="PROSITE" id="PS51745"/>
    </source>
</evidence>
<dbReference type="InterPro" id="IPR000270">
    <property type="entry name" value="PB1_dom"/>
</dbReference>
<dbReference type="SMART" id="SM00666">
    <property type="entry name" value="PB1"/>
    <property type="match status" value="1"/>
</dbReference>
<evidence type="ECO:0000313" key="4">
    <source>
        <dbReference type="Proteomes" id="UP000278807"/>
    </source>
</evidence>
<feature type="compositionally biased region" description="Polar residues" evidence="1">
    <location>
        <begin position="324"/>
        <end position="333"/>
    </location>
</feature>
<evidence type="ECO:0000313" key="5">
    <source>
        <dbReference type="WBParaSite" id="HNAJ_0001240301-mRNA-1"/>
    </source>
</evidence>
<dbReference type="GO" id="GO:0048208">
    <property type="term" value="P:COPII vesicle coating"/>
    <property type="evidence" value="ECO:0007669"/>
    <property type="project" value="InterPro"/>
</dbReference>
<dbReference type="SUPFAM" id="SSF54277">
    <property type="entry name" value="CAD &amp; PB1 domains"/>
    <property type="match status" value="1"/>
</dbReference>
<feature type="region of interest" description="Disordered" evidence="1">
    <location>
        <begin position="192"/>
        <end position="345"/>
    </location>
</feature>
<proteinExistence type="predicted"/>
<dbReference type="OrthoDB" id="1594986at2759"/>
<feature type="region of interest" description="Disordered" evidence="1">
    <location>
        <begin position="145"/>
        <end position="179"/>
    </location>
</feature>
<feature type="region of interest" description="Disordered" evidence="1">
    <location>
        <begin position="408"/>
        <end position="453"/>
    </location>
</feature>
<dbReference type="STRING" id="102285.A0A0R3TX15"/>
<feature type="compositionally biased region" description="Polar residues" evidence="1">
    <location>
        <begin position="206"/>
        <end position="237"/>
    </location>
</feature>
<feature type="domain" description="PB1" evidence="2">
    <location>
        <begin position="9"/>
        <end position="92"/>
    </location>
</feature>
<feature type="compositionally biased region" description="Pro residues" evidence="1">
    <location>
        <begin position="414"/>
        <end position="433"/>
    </location>
</feature>
<dbReference type="CDD" id="cd06401">
    <property type="entry name" value="PB1_TFG"/>
    <property type="match status" value="1"/>
</dbReference>
<organism evidence="5">
    <name type="scientific">Rodentolepis nana</name>
    <name type="common">Dwarf tapeworm</name>
    <name type="synonym">Hymenolepis nana</name>
    <dbReference type="NCBI Taxonomy" id="102285"/>
    <lineage>
        <taxon>Eukaryota</taxon>
        <taxon>Metazoa</taxon>
        <taxon>Spiralia</taxon>
        <taxon>Lophotrochozoa</taxon>
        <taxon>Platyhelminthes</taxon>
        <taxon>Cestoda</taxon>
        <taxon>Eucestoda</taxon>
        <taxon>Cyclophyllidea</taxon>
        <taxon>Hymenolepididae</taxon>
        <taxon>Rodentolepis</taxon>
    </lineage>
</organism>
<accession>A0A0R3TX15</accession>
<dbReference type="Proteomes" id="UP000278807">
    <property type="component" value="Unassembled WGS sequence"/>
</dbReference>
<dbReference type="InterPro" id="IPR053793">
    <property type="entry name" value="PB1-like"/>
</dbReference>
<protein>
    <submittedName>
        <fullName evidence="5">PB1 domain-containing protein</fullName>
    </submittedName>
</protein>
<dbReference type="Pfam" id="PF00564">
    <property type="entry name" value="PB1"/>
    <property type="match status" value="1"/>
</dbReference>
<dbReference type="AlphaFoldDB" id="A0A0R3TX15"/>
<name>A0A0R3TX15_RODNA</name>
<dbReference type="InterPro" id="IPR034857">
    <property type="entry name" value="PB1_TFG"/>
</dbReference>
<reference evidence="5" key="1">
    <citation type="submission" date="2017-02" db="UniProtKB">
        <authorList>
            <consortium name="WormBaseParasite"/>
        </authorList>
    </citation>
    <scope>IDENTIFICATION</scope>
</reference>
<keyword evidence="4" id="KW-1185">Reference proteome</keyword>
<evidence type="ECO:0000313" key="3">
    <source>
        <dbReference type="EMBL" id="VDO12973.1"/>
    </source>
</evidence>
<dbReference type="EMBL" id="UZAE01014268">
    <property type="protein sequence ID" value="VDO12973.1"/>
    <property type="molecule type" value="Genomic_DNA"/>
</dbReference>
<gene>
    <name evidence="3" type="ORF">HNAJ_LOCUS12388</name>
</gene>